<dbReference type="SUPFAM" id="SSF56672">
    <property type="entry name" value="DNA/RNA polymerases"/>
    <property type="match status" value="1"/>
</dbReference>
<accession>A0A6D2IXB5</accession>
<organism evidence="1 2">
    <name type="scientific">Microthlaspi erraticum</name>
    <dbReference type="NCBI Taxonomy" id="1685480"/>
    <lineage>
        <taxon>Eukaryota</taxon>
        <taxon>Viridiplantae</taxon>
        <taxon>Streptophyta</taxon>
        <taxon>Embryophyta</taxon>
        <taxon>Tracheophyta</taxon>
        <taxon>Spermatophyta</taxon>
        <taxon>Magnoliopsida</taxon>
        <taxon>eudicotyledons</taxon>
        <taxon>Gunneridae</taxon>
        <taxon>Pentapetalae</taxon>
        <taxon>rosids</taxon>
        <taxon>malvids</taxon>
        <taxon>Brassicales</taxon>
        <taxon>Brassicaceae</taxon>
        <taxon>Coluteocarpeae</taxon>
        <taxon>Microthlaspi</taxon>
    </lineage>
</organism>
<reference evidence="1" key="1">
    <citation type="submission" date="2020-01" db="EMBL/GenBank/DDBJ databases">
        <authorList>
            <person name="Mishra B."/>
        </authorList>
    </citation>
    <scope>NUCLEOTIDE SEQUENCE [LARGE SCALE GENOMIC DNA]</scope>
</reference>
<name>A0A6D2IXB5_9BRAS</name>
<dbReference type="AlphaFoldDB" id="A0A6D2IXB5"/>
<evidence type="ECO:0008006" key="3">
    <source>
        <dbReference type="Google" id="ProtNLM"/>
    </source>
</evidence>
<evidence type="ECO:0000313" key="1">
    <source>
        <dbReference type="EMBL" id="CAA7030114.1"/>
    </source>
</evidence>
<dbReference type="InterPro" id="IPR043502">
    <property type="entry name" value="DNA/RNA_pol_sf"/>
</dbReference>
<dbReference type="OrthoDB" id="1742547at2759"/>
<proteinExistence type="predicted"/>
<comment type="caution">
    <text evidence="1">The sequence shown here is derived from an EMBL/GenBank/DDBJ whole genome shotgun (WGS) entry which is preliminary data.</text>
</comment>
<evidence type="ECO:0000313" key="2">
    <source>
        <dbReference type="Proteomes" id="UP000467841"/>
    </source>
</evidence>
<dbReference type="EMBL" id="CACVBM020001091">
    <property type="protein sequence ID" value="CAA7030114.1"/>
    <property type="molecule type" value="Genomic_DNA"/>
</dbReference>
<dbReference type="PANTHER" id="PTHR37984">
    <property type="entry name" value="PROTEIN CBG26694"/>
    <property type="match status" value="1"/>
</dbReference>
<dbReference type="PANTHER" id="PTHR37984:SF5">
    <property type="entry name" value="PROTEIN NYNRIN-LIKE"/>
    <property type="match status" value="1"/>
</dbReference>
<dbReference type="Proteomes" id="UP000467841">
    <property type="component" value="Unassembled WGS sequence"/>
</dbReference>
<dbReference type="InterPro" id="IPR050951">
    <property type="entry name" value="Retrovirus_Pol_polyprotein"/>
</dbReference>
<sequence>MLVKSAREQDHARQLRECFTIINKYGMKLNPAKCSFGVASGEFLGYLVTERGIEANPKQIATFLEMPFPKTTREVQRLTGRIAALNRFISRSTNKCLPFYQILKGNKKF</sequence>
<keyword evidence="2" id="KW-1185">Reference proteome</keyword>
<dbReference type="InterPro" id="IPR043128">
    <property type="entry name" value="Rev_trsase/Diguanyl_cyclase"/>
</dbReference>
<gene>
    <name evidence="1" type="ORF">MERR_LOCUS17349</name>
</gene>
<dbReference type="Gene3D" id="3.30.70.270">
    <property type="match status" value="2"/>
</dbReference>
<protein>
    <recommendedName>
        <fullName evidence="3">Reverse transcriptase domain-containing protein</fullName>
    </recommendedName>
</protein>